<keyword evidence="7" id="KW-0494">Milk protein</keyword>
<dbReference type="EMBL" id="VCEA01000003">
    <property type="protein sequence ID" value="KAB0341228.1"/>
    <property type="molecule type" value="Genomic_DNA"/>
</dbReference>
<sequence length="229" mass="26497">KHPIGHQGLPQEVLNENLLRLFVVPFPEVFGKESINELSKDTESESTEDHAMEDTKQVESGSSSSSEEIVSNIAEQKQVQKEDVPSERYLGYLEQLLKLQKYNLPQLEQKIRSPRELLDYFPPDMKHRFFVLPNYSKYNTELNIFSKELLHSMKEGIHAQQKKPMKGVSQELAYFYPQLFRQFYQLDAYPSGAWYYLPLGIQYTDVPSFSDIPNPIGSENSGKATMPLW</sequence>
<evidence type="ECO:0000256" key="2">
    <source>
        <dbReference type="ARBA" id="ARBA00004613"/>
    </source>
</evidence>
<keyword evidence="10" id="KW-1185">Reference proteome</keyword>
<dbReference type="AlphaFoldDB" id="A0A5N3UWV3"/>
<dbReference type="PANTHER" id="PTHR10240">
    <property type="entry name" value="ALPHA-S1-CASEIN"/>
    <property type="match status" value="1"/>
</dbReference>
<protein>
    <recommendedName>
        <fullName evidence="4">Alpha-S1-casein</fullName>
    </recommendedName>
</protein>
<comment type="caution">
    <text evidence="9">The sequence shown here is derived from an EMBL/GenBank/DDBJ whole genome shotgun (WGS) entry which is preliminary data.</text>
</comment>
<evidence type="ECO:0000256" key="3">
    <source>
        <dbReference type="ARBA" id="ARBA00010179"/>
    </source>
</evidence>
<proteinExistence type="inferred from homology"/>
<evidence type="ECO:0000256" key="7">
    <source>
        <dbReference type="ARBA" id="ARBA00022743"/>
    </source>
</evidence>
<dbReference type="InterPro" id="IPR026999">
    <property type="entry name" value="Alpha-s1_casein"/>
</dbReference>
<dbReference type="GO" id="GO:0032570">
    <property type="term" value="P:response to progesterone"/>
    <property type="evidence" value="ECO:0007669"/>
    <property type="project" value="TreeGrafter"/>
</dbReference>
<dbReference type="Proteomes" id="UP000326458">
    <property type="component" value="Unassembled WGS sequence"/>
</dbReference>
<comment type="subcellular location">
    <subcellularLocation>
        <location evidence="2">Secreted</location>
    </subcellularLocation>
</comment>
<dbReference type="GO" id="GO:1903496">
    <property type="term" value="P:response to 11-deoxycorticosterone"/>
    <property type="evidence" value="ECO:0007669"/>
    <property type="project" value="TreeGrafter"/>
</dbReference>
<reference evidence="9 10" key="1">
    <citation type="submission" date="2019-06" db="EMBL/GenBank/DDBJ databases">
        <title>Discovery of a novel chromosome fission-fusion reversal in muntjac.</title>
        <authorList>
            <person name="Mudd A.B."/>
            <person name="Bredeson J.V."/>
            <person name="Baum R."/>
            <person name="Hockemeyer D."/>
            <person name="Rokhsar D.S."/>
        </authorList>
    </citation>
    <scope>NUCLEOTIDE SEQUENCE [LARGE SCALE GENOMIC DNA]</scope>
    <source>
        <strain evidence="9">UTSW_UCB_Mm</strain>
        <tissue evidence="9">Fibroblast cell line</tissue>
    </source>
</reference>
<dbReference type="Pfam" id="PF00363">
    <property type="entry name" value="Casein"/>
    <property type="match status" value="1"/>
</dbReference>
<dbReference type="GO" id="GO:0005615">
    <property type="term" value="C:extracellular space"/>
    <property type="evidence" value="ECO:0007669"/>
    <property type="project" value="TreeGrafter"/>
</dbReference>
<feature type="non-terminal residue" evidence="9">
    <location>
        <position position="229"/>
    </location>
</feature>
<evidence type="ECO:0000313" key="9">
    <source>
        <dbReference type="EMBL" id="KAB0341228.1"/>
    </source>
</evidence>
<name>A0A5N3UWV3_MUNMU</name>
<accession>A0A5N3UWV3</accession>
<organism evidence="9 10">
    <name type="scientific">Muntiacus muntjak</name>
    <name type="common">Barking deer</name>
    <name type="synonym">Indian muntjac</name>
    <dbReference type="NCBI Taxonomy" id="9888"/>
    <lineage>
        <taxon>Eukaryota</taxon>
        <taxon>Metazoa</taxon>
        <taxon>Chordata</taxon>
        <taxon>Craniata</taxon>
        <taxon>Vertebrata</taxon>
        <taxon>Euteleostomi</taxon>
        <taxon>Mammalia</taxon>
        <taxon>Eutheria</taxon>
        <taxon>Laurasiatheria</taxon>
        <taxon>Artiodactyla</taxon>
        <taxon>Ruminantia</taxon>
        <taxon>Pecora</taxon>
        <taxon>Cervidae</taxon>
        <taxon>Muntiacinae</taxon>
        <taxon>Muntiacus</taxon>
    </lineage>
</organism>
<feature type="compositionally biased region" description="Low complexity" evidence="8">
    <location>
        <begin position="59"/>
        <end position="68"/>
    </location>
</feature>
<dbReference type="GO" id="GO:1903494">
    <property type="term" value="P:response to dehydroepiandrosterone"/>
    <property type="evidence" value="ECO:0007669"/>
    <property type="project" value="TreeGrafter"/>
</dbReference>
<keyword evidence="5" id="KW-0964">Secreted</keyword>
<dbReference type="GO" id="GO:0032355">
    <property type="term" value="P:response to estradiol"/>
    <property type="evidence" value="ECO:0007669"/>
    <property type="project" value="TreeGrafter"/>
</dbReference>
<comment type="function">
    <text evidence="1">Important role in the capacity of milk to transport calcium phosphate.</text>
</comment>
<gene>
    <name evidence="9" type="ORF">FD754_018154</name>
</gene>
<feature type="compositionally biased region" description="Basic and acidic residues" evidence="8">
    <location>
        <begin position="35"/>
        <end position="57"/>
    </location>
</feature>
<evidence type="ECO:0000256" key="6">
    <source>
        <dbReference type="ARBA" id="ARBA00022553"/>
    </source>
</evidence>
<evidence type="ECO:0000256" key="4">
    <source>
        <dbReference type="ARBA" id="ARBA00021479"/>
    </source>
</evidence>
<keyword evidence="6" id="KW-0597">Phosphoprotein</keyword>
<feature type="region of interest" description="Disordered" evidence="8">
    <location>
        <begin position="35"/>
        <end position="79"/>
    </location>
</feature>
<evidence type="ECO:0000313" key="10">
    <source>
        <dbReference type="Proteomes" id="UP000326458"/>
    </source>
</evidence>
<comment type="similarity">
    <text evidence="3">Belongs to the alpha-casein family.</text>
</comment>
<dbReference type="PANTHER" id="PTHR10240:SF0">
    <property type="entry name" value="ALPHA-S1-CASEIN"/>
    <property type="match status" value="1"/>
</dbReference>
<dbReference type="InterPro" id="IPR001588">
    <property type="entry name" value="Casein"/>
</dbReference>
<evidence type="ECO:0000256" key="8">
    <source>
        <dbReference type="SAM" id="MobiDB-lite"/>
    </source>
</evidence>
<evidence type="ECO:0000256" key="5">
    <source>
        <dbReference type="ARBA" id="ARBA00022525"/>
    </source>
</evidence>
<evidence type="ECO:0000256" key="1">
    <source>
        <dbReference type="ARBA" id="ARBA00003383"/>
    </source>
</evidence>
<feature type="non-terminal residue" evidence="9">
    <location>
        <position position="1"/>
    </location>
</feature>